<accession>A0ABX0IU26</accession>
<name>A0ABX0IU26_9FLAO</name>
<dbReference type="RefSeq" id="WP_140963366.1">
    <property type="nucleotide sequence ID" value="NZ_VEVQ02000010.1"/>
</dbReference>
<reference evidence="1 2" key="2">
    <citation type="submission" date="2019-05" db="EMBL/GenBank/DDBJ databases">
        <authorList>
            <person name="Lianzixin W."/>
        </authorList>
    </citation>
    <scope>NUCLEOTIDE SEQUENCE [LARGE SCALE GENOMIC DNA]</scope>
    <source>
        <strain evidence="1 2">EC11</strain>
    </source>
</reference>
<gene>
    <name evidence="1" type="ORF">FIA58_015310</name>
</gene>
<dbReference type="Pfam" id="PF20391">
    <property type="entry name" value="DUF6686"/>
    <property type="match status" value="1"/>
</dbReference>
<reference evidence="2" key="1">
    <citation type="submission" date="2019-05" db="EMBL/GenBank/DDBJ databases">
        <title>Flavobacterium profundi sp. nov., isolated from a deep-sea seamount.</title>
        <authorList>
            <person name="Zhang D.-C."/>
        </authorList>
    </citation>
    <scope>NUCLEOTIDE SEQUENCE [LARGE SCALE GENOMIC DNA]</scope>
    <source>
        <strain evidence="2">EC11</strain>
    </source>
</reference>
<dbReference type="EMBL" id="VEVQ02000010">
    <property type="protein sequence ID" value="NHN27051.1"/>
    <property type="molecule type" value="Genomic_DNA"/>
</dbReference>
<keyword evidence="2" id="KW-1185">Reference proteome</keyword>
<dbReference type="InterPro" id="IPR046508">
    <property type="entry name" value="DUF6686"/>
</dbReference>
<evidence type="ECO:0000313" key="2">
    <source>
        <dbReference type="Proteomes" id="UP000817854"/>
    </source>
</evidence>
<sequence length="115" mass="13729">MCKHFKYLTKNKNGFLVYCATAKAYQLSYKNLNFNLTDYELDGLVKYLKSIDCDYWEKEYQNSIYEKKIPIPTLQSNFMILLERNEVYELLNLLDINKKTGFISFSDINYPIHLN</sequence>
<protein>
    <submittedName>
        <fullName evidence="1">Uncharacterized protein</fullName>
    </submittedName>
</protein>
<proteinExistence type="predicted"/>
<comment type="caution">
    <text evidence="1">The sequence shown here is derived from an EMBL/GenBank/DDBJ whole genome shotgun (WGS) entry which is preliminary data.</text>
</comment>
<reference evidence="1 2" key="3">
    <citation type="submission" date="2020-02" db="EMBL/GenBank/DDBJ databases">
        <title>Flavobacterium profundi sp. nov., isolated from a deep-sea seamount.</title>
        <authorList>
            <person name="Zhang D.-C."/>
        </authorList>
    </citation>
    <scope>NUCLEOTIDE SEQUENCE [LARGE SCALE GENOMIC DNA]</scope>
    <source>
        <strain evidence="1 2">EC11</strain>
    </source>
</reference>
<dbReference type="Proteomes" id="UP000817854">
    <property type="component" value="Unassembled WGS sequence"/>
</dbReference>
<evidence type="ECO:0000313" key="1">
    <source>
        <dbReference type="EMBL" id="NHN27051.1"/>
    </source>
</evidence>
<organism evidence="1 2">
    <name type="scientific">Flavobacterium jejuense</name>
    <dbReference type="NCBI Taxonomy" id="1544455"/>
    <lineage>
        <taxon>Bacteria</taxon>
        <taxon>Pseudomonadati</taxon>
        <taxon>Bacteroidota</taxon>
        <taxon>Flavobacteriia</taxon>
        <taxon>Flavobacteriales</taxon>
        <taxon>Flavobacteriaceae</taxon>
        <taxon>Flavobacterium</taxon>
    </lineage>
</organism>